<feature type="compositionally biased region" description="Polar residues" evidence="1">
    <location>
        <begin position="67"/>
        <end position="80"/>
    </location>
</feature>
<accession>A0A7J6UZR0</accession>
<reference evidence="2 3" key="1">
    <citation type="submission" date="2020-06" db="EMBL/GenBank/DDBJ databases">
        <title>Transcriptomic and genomic resources for Thalictrum thalictroides and T. hernandezii: Facilitating candidate gene discovery in an emerging model plant lineage.</title>
        <authorList>
            <person name="Arias T."/>
            <person name="Riano-Pachon D.M."/>
            <person name="Di Stilio V.S."/>
        </authorList>
    </citation>
    <scope>NUCLEOTIDE SEQUENCE [LARGE SCALE GENOMIC DNA]</scope>
    <source>
        <strain evidence="3">cv. WT478/WT964</strain>
        <tissue evidence="2">Leaves</tissue>
    </source>
</reference>
<organism evidence="2 3">
    <name type="scientific">Thalictrum thalictroides</name>
    <name type="common">Rue-anemone</name>
    <name type="synonym">Anemone thalictroides</name>
    <dbReference type="NCBI Taxonomy" id="46969"/>
    <lineage>
        <taxon>Eukaryota</taxon>
        <taxon>Viridiplantae</taxon>
        <taxon>Streptophyta</taxon>
        <taxon>Embryophyta</taxon>
        <taxon>Tracheophyta</taxon>
        <taxon>Spermatophyta</taxon>
        <taxon>Magnoliopsida</taxon>
        <taxon>Ranunculales</taxon>
        <taxon>Ranunculaceae</taxon>
        <taxon>Thalictroideae</taxon>
        <taxon>Thalictrum</taxon>
    </lineage>
</organism>
<feature type="compositionally biased region" description="Acidic residues" evidence="1">
    <location>
        <begin position="37"/>
        <end position="50"/>
    </location>
</feature>
<comment type="caution">
    <text evidence="2">The sequence shown here is derived from an EMBL/GenBank/DDBJ whole genome shotgun (WGS) entry which is preliminary data.</text>
</comment>
<evidence type="ECO:0000256" key="1">
    <source>
        <dbReference type="SAM" id="MobiDB-lite"/>
    </source>
</evidence>
<dbReference type="EMBL" id="JABWDY010040695">
    <property type="protein sequence ID" value="KAF5177938.1"/>
    <property type="molecule type" value="Genomic_DNA"/>
</dbReference>
<proteinExistence type="predicted"/>
<sequence>MDNDSMPMFGLPQIDGLNFYEDDTQNGVDTQATQEVNDQDIENEELEDSAPEAKYSKSSKWYTTSSPRYSNSRKYCTSIE</sequence>
<gene>
    <name evidence="2" type="ORF">FRX31_032475</name>
</gene>
<name>A0A7J6UZR0_THATH</name>
<protein>
    <submittedName>
        <fullName evidence="2">Uncharacterized protein</fullName>
    </submittedName>
</protein>
<dbReference type="Proteomes" id="UP000554482">
    <property type="component" value="Unassembled WGS sequence"/>
</dbReference>
<dbReference type="AlphaFoldDB" id="A0A7J6UZR0"/>
<evidence type="ECO:0000313" key="2">
    <source>
        <dbReference type="EMBL" id="KAF5177938.1"/>
    </source>
</evidence>
<feature type="compositionally biased region" description="Polar residues" evidence="1">
    <location>
        <begin position="25"/>
        <end position="36"/>
    </location>
</feature>
<keyword evidence="3" id="KW-1185">Reference proteome</keyword>
<evidence type="ECO:0000313" key="3">
    <source>
        <dbReference type="Proteomes" id="UP000554482"/>
    </source>
</evidence>
<feature type="region of interest" description="Disordered" evidence="1">
    <location>
        <begin position="1"/>
        <end position="80"/>
    </location>
</feature>
<feature type="compositionally biased region" description="Low complexity" evidence="1">
    <location>
        <begin position="56"/>
        <end position="66"/>
    </location>
</feature>